<dbReference type="InterPro" id="IPR007024">
    <property type="entry name" value="BLUF_domain"/>
</dbReference>
<evidence type="ECO:0000259" key="1">
    <source>
        <dbReference type="PROSITE" id="PS50925"/>
    </source>
</evidence>
<proteinExistence type="predicted"/>
<protein>
    <recommendedName>
        <fullName evidence="1">BLUF domain-containing protein</fullName>
    </recommendedName>
</protein>
<accession>A0A0F9P791</accession>
<comment type="caution">
    <text evidence="2">The sequence shown here is derived from an EMBL/GenBank/DDBJ whole genome shotgun (WGS) entry which is preliminary data.</text>
</comment>
<dbReference type="SMART" id="SM01034">
    <property type="entry name" value="BLUF"/>
    <property type="match status" value="1"/>
</dbReference>
<dbReference type="PROSITE" id="PS50925">
    <property type="entry name" value="BLUF"/>
    <property type="match status" value="1"/>
</dbReference>
<dbReference type="AlphaFoldDB" id="A0A0F9P791"/>
<gene>
    <name evidence="2" type="ORF">LCGC14_1173410</name>
</gene>
<dbReference type="Pfam" id="PF04940">
    <property type="entry name" value="BLUF"/>
    <property type="match status" value="1"/>
</dbReference>
<reference evidence="2" key="1">
    <citation type="journal article" date="2015" name="Nature">
        <title>Complex archaea that bridge the gap between prokaryotes and eukaryotes.</title>
        <authorList>
            <person name="Spang A."/>
            <person name="Saw J.H."/>
            <person name="Jorgensen S.L."/>
            <person name="Zaremba-Niedzwiedzka K."/>
            <person name="Martijn J."/>
            <person name="Lind A.E."/>
            <person name="van Eijk R."/>
            <person name="Schleper C."/>
            <person name="Guy L."/>
            <person name="Ettema T.J."/>
        </authorList>
    </citation>
    <scope>NUCLEOTIDE SEQUENCE</scope>
</reference>
<dbReference type="Gene3D" id="3.30.70.100">
    <property type="match status" value="1"/>
</dbReference>
<name>A0A0F9P791_9ZZZZ</name>
<dbReference type="EMBL" id="LAZR01005818">
    <property type="protein sequence ID" value="KKM96900.1"/>
    <property type="molecule type" value="Genomic_DNA"/>
</dbReference>
<dbReference type="InterPro" id="IPR036046">
    <property type="entry name" value="Acylphosphatase-like_dom_sf"/>
</dbReference>
<feature type="domain" description="BLUF" evidence="1">
    <location>
        <begin position="1"/>
        <end position="92"/>
    </location>
</feature>
<organism evidence="2">
    <name type="scientific">marine sediment metagenome</name>
    <dbReference type="NCBI Taxonomy" id="412755"/>
    <lineage>
        <taxon>unclassified sequences</taxon>
        <taxon>metagenomes</taxon>
        <taxon>ecological metagenomes</taxon>
    </lineage>
</organism>
<dbReference type="GO" id="GO:0009882">
    <property type="term" value="F:blue light photoreceptor activity"/>
    <property type="evidence" value="ECO:0007669"/>
    <property type="project" value="InterPro"/>
</dbReference>
<sequence>MYTLTYESKSTGNPTVRDMEELMAHARARNHLEGITGCLIYYMGVFIQVLEGEKCNVLRLFERIKKDKRHSGVHLFSDDEIEERNFPDWAMGYCGIDKNTSGTKESEHFKKNLSLLVDLSASKNITAKLFWRRAKFLITSTN</sequence>
<dbReference type="SUPFAM" id="SSF54975">
    <property type="entry name" value="Acylphosphatase/BLUF domain-like"/>
    <property type="match status" value="1"/>
</dbReference>
<evidence type="ECO:0000313" key="2">
    <source>
        <dbReference type="EMBL" id="KKM96900.1"/>
    </source>
</evidence>
<dbReference type="GO" id="GO:0071949">
    <property type="term" value="F:FAD binding"/>
    <property type="evidence" value="ECO:0007669"/>
    <property type="project" value="InterPro"/>
</dbReference>